<comment type="caution">
    <text evidence="6">The sequence shown here is derived from an EMBL/GenBank/DDBJ whole genome shotgun (WGS) entry which is preliminary data.</text>
</comment>
<dbReference type="Gene3D" id="2.170.150.80">
    <property type="entry name" value="NAC domain"/>
    <property type="match status" value="1"/>
</dbReference>
<accession>A0AAV7DSJ1</accession>
<keyword evidence="2" id="KW-0238">DNA-binding</keyword>
<keyword evidence="4" id="KW-0539">Nucleus</keyword>
<dbReference type="InterPro" id="IPR003441">
    <property type="entry name" value="NAC-dom"/>
</dbReference>
<evidence type="ECO:0000256" key="1">
    <source>
        <dbReference type="ARBA" id="ARBA00023015"/>
    </source>
</evidence>
<dbReference type="PANTHER" id="PTHR31719">
    <property type="entry name" value="NAC TRANSCRIPTION FACTOR 56"/>
    <property type="match status" value="1"/>
</dbReference>
<reference evidence="6 7" key="1">
    <citation type="submission" date="2021-07" db="EMBL/GenBank/DDBJ databases">
        <title>The Aristolochia fimbriata genome: insights into angiosperm evolution, floral development and chemical biosynthesis.</title>
        <authorList>
            <person name="Jiao Y."/>
        </authorList>
    </citation>
    <scope>NUCLEOTIDE SEQUENCE [LARGE SCALE GENOMIC DNA]</scope>
    <source>
        <strain evidence="6">IBCAS-2021</strain>
        <tissue evidence="6">Leaf</tissue>
    </source>
</reference>
<evidence type="ECO:0000259" key="5">
    <source>
        <dbReference type="PROSITE" id="PS51005"/>
    </source>
</evidence>
<evidence type="ECO:0000313" key="7">
    <source>
        <dbReference type="Proteomes" id="UP000825729"/>
    </source>
</evidence>
<dbReference type="GO" id="GO:0003677">
    <property type="term" value="F:DNA binding"/>
    <property type="evidence" value="ECO:0007669"/>
    <property type="project" value="UniProtKB-KW"/>
</dbReference>
<feature type="domain" description="NAC" evidence="5">
    <location>
        <begin position="26"/>
        <end position="160"/>
    </location>
</feature>
<evidence type="ECO:0000256" key="4">
    <source>
        <dbReference type="ARBA" id="ARBA00023242"/>
    </source>
</evidence>
<dbReference type="EMBL" id="JAINDJ010000008">
    <property type="protein sequence ID" value="KAG9438969.1"/>
    <property type="molecule type" value="Genomic_DNA"/>
</dbReference>
<dbReference type="Proteomes" id="UP000825729">
    <property type="component" value="Unassembled WGS sequence"/>
</dbReference>
<evidence type="ECO:0000256" key="3">
    <source>
        <dbReference type="ARBA" id="ARBA00023163"/>
    </source>
</evidence>
<dbReference type="PANTHER" id="PTHR31719:SF179">
    <property type="entry name" value="OS08G0148400 PROTEIN"/>
    <property type="match status" value="1"/>
</dbReference>
<dbReference type="AlphaFoldDB" id="A0AAV7DSJ1"/>
<dbReference type="GO" id="GO:0006355">
    <property type="term" value="P:regulation of DNA-templated transcription"/>
    <property type="evidence" value="ECO:0007669"/>
    <property type="project" value="InterPro"/>
</dbReference>
<evidence type="ECO:0000313" key="6">
    <source>
        <dbReference type="EMBL" id="KAG9438969.1"/>
    </source>
</evidence>
<keyword evidence="3" id="KW-0804">Transcription</keyword>
<keyword evidence="7" id="KW-1185">Reference proteome</keyword>
<dbReference type="Pfam" id="PF02365">
    <property type="entry name" value="NAM"/>
    <property type="match status" value="1"/>
</dbReference>
<sequence length="160" mass="18346">MEERGGKRQLEEESWPSKKHPNLLGLPLMMRFEPTDAELVAYLEMMMIRPEHVLLPEGIIHSANVYGQHPQTLTGMYSPAHDVRGEWYFFTPREAKYPNGRRPDRRAGNNGFWKATSGVQNIIVEDDHHVFAGSGIVVGRKKSLVFYESLPGEKKQRKTN</sequence>
<dbReference type="SUPFAM" id="SSF101941">
    <property type="entry name" value="NAC domain"/>
    <property type="match status" value="1"/>
</dbReference>
<keyword evidence="1" id="KW-0805">Transcription regulation</keyword>
<name>A0AAV7DSJ1_ARIFI</name>
<gene>
    <name evidence="6" type="ORF">H6P81_019134</name>
</gene>
<evidence type="ECO:0000256" key="2">
    <source>
        <dbReference type="ARBA" id="ARBA00023125"/>
    </source>
</evidence>
<dbReference type="InterPro" id="IPR036093">
    <property type="entry name" value="NAC_dom_sf"/>
</dbReference>
<proteinExistence type="predicted"/>
<protein>
    <recommendedName>
        <fullName evidence="5">NAC domain-containing protein</fullName>
    </recommendedName>
</protein>
<dbReference type="PROSITE" id="PS51005">
    <property type="entry name" value="NAC"/>
    <property type="match status" value="1"/>
</dbReference>
<organism evidence="6 7">
    <name type="scientific">Aristolochia fimbriata</name>
    <name type="common">White veined hardy Dutchman's pipe vine</name>
    <dbReference type="NCBI Taxonomy" id="158543"/>
    <lineage>
        <taxon>Eukaryota</taxon>
        <taxon>Viridiplantae</taxon>
        <taxon>Streptophyta</taxon>
        <taxon>Embryophyta</taxon>
        <taxon>Tracheophyta</taxon>
        <taxon>Spermatophyta</taxon>
        <taxon>Magnoliopsida</taxon>
        <taxon>Magnoliidae</taxon>
        <taxon>Piperales</taxon>
        <taxon>Aristolochiaceae</taxon>
        <taxon>Aristolochia</taxon>
    </lineage>
</organism>